<reference evidence="2 3" key="1">
    <citation type="submission" date="2023-01" db="EMBL/GenBank/DDBJ databases">
        <authorList>
            <person name="Kreplak J."/>
        </authorList>
    </citation>
    <scope>NUCLEOTIDE SEQUENCE [LARGE SCALE GENOMIC DNA]</scope>
</reference>
<proteinExistence type="predicted"/>
<organism evidence="2 3">
    <name type="scientific">Vicia faba</name>
    <name type="common">Broad bean</name>
    <name type="synonym">Faba vulgaris</name>
    <dbReference type="NCBI Taxonomy" id="3906"/>
    <lineage>
        <taxon>Eukaryota</taxon>
        <taxon>Viridiplantae</taxon>
        <taxon>Streptophyta</taxon>
        <taxon>Embryophyta</taxon>
        <taxon>Tracheophyta</taxon>
        <taxon>Spermatophyta</taxon>
        <taxon>Magnoliopsida</taxon>
        <taxon>eudicotyledons</taxon>
        <taxon>Gunneridae</taxon>
        <taxon>Pentapetalae</taxon>
        <taxon>rosids</taxon>
        <taxon>fabids</taxon>
        <taxon>Fabales</taxon>
        <taxon>Fabaceae</taxon>
        <taxon>Papilionoideae</taxon>
        <taxon>50 kb inversion clade</taxon>
        <taxon>NPAAA clade</taxon>
        <taxon>Hologalegina</taxon>
        <taxon>IRL clade</taxon>
        <taxon>Fabeae</taxon>
        <taxon>Vicia</taxon>
    </lineage>
</organism>
<accession>A0AAV0YPR7</accession>
<keyword evidence="3" id="KW-1185">Reference proteome</keyword>
<keyword evidence="1" id="KW-0732">Signal</keyword>
<protein>
    <submittedName>
        <fullName evidence="2">Uncharacterized protein</fullName>
    </submittedName>
</protein>
<dbReference type="AlphaFoldDB" id="A0AAV0YPR7"/>
<evidence type="ECO:0000313" key="2">
    <source>
        <dbReference type="EMBL" id="CAI8588125.1"/>
    </source>
</evidence>
<sequence length="93" mass="10836">MKPAFAALLLVCLILSSSMFEITALGVEILPYSETGFVKLLLHEEMVVTNPKRVGEEDEPRASYNWRIRSLQRYNELDEDEQLHVWGGSWRRR</sequence>
<feature type="signal peptide" evidence="1">
    <location>
        <begin position="1"/>
        <end position="24"/>
    </location>
</feature>
<evidence type="ECO:0000313" key="3">
    <source>
        <dbReference type="Proteomes" id="UP001157006"/>
    </source>
</evidence>
<dbReference type="EMBL" id="OX451736">
    <property type="protein sequence ID" value="CAI8588125.1"/>
    <property type="molecule type" value="Genomic_DNA"/>
</dbReference>
<name>A0AAV0YPR7_VICFA</name>
<feature type="chain" id="PRO_5043818872" evidence="1">
    <location>
        <begin position="25"/>
        <end position="93"/>
    </location>
</feature>
<dbReference type="Proteomes" id="UP001157006">
    <property type="component" value="Chromosome 1L"/>
</dbReference>
<gene>
    <name evidence="2" type="ORF">VFH_I332520</name>
</gene>
<evidence type="ECO:0000256" key="1">
    <source>
        <dbReference type="SAM" id="SignalP"/>
    </source>
</evidence>